<dbReference type="AlphaFoldDB" id="A0AB40B109"/>
<protein>
    <submittedName>
        <fullName evidence="7">Uncharacterized protein LOC120257477</fullName>
    </submittedName>
</protein>
<dbReference type="CDD" id="cd16495">
    <property type="entry name" value="RING_CH-C4HC3_MARCH"/>
    <property type="match status" value="1"/>
</dbReference>
<organism evidence="6 7">
    <name type="scientific">Dioscorea cayennensis subsp. rotundata</name>
    <name type="common">White Guinea yam</name>
    <name type="synonym">Dioscorea rotundata</name>
    <dbReference type="NCBI Taxonomy" id="55577"/>
    <lineage>
        <taxon>Eukaryota</taxon>
        <taxon>Viridiplantae</taxon>
        <taxon>Streptophyta</taxon>
        <taxon>Embryophyta</taxon>
        <taxon>Tracheophyta</taxon>
        <taxon>Spermatophyta</taxon>
        <taxon>Magnoliopsida</taxon>
        <taxon>Liliopsida</taxon>
        <taxon>Dioscoreales</taxon>
        <taxon>Dioscoreaceae</taxon>
        <taxon>Dioscorea</taxon>
    </lineage>
</organism>
<dbReference type="GeneID" id="120257477"/>
<dbReference type="RefSeq" id="XP_039120865.1">
    <property type="nucleotide sequence ID" value="XM_039264931.1"/>
</dbReference>
<dbReference type="GO" id="GO:0016567">
    <property type="term" value="P:protein ubiquitination"/>
    <property type="evidence" value="ECO:0007669"/>
    <property type="project" value="TreeGrafter"/>
</dbReference>
<dbReference type="InterPro" id="IPR011016">
    <property type="entry name" value="Znf_RING-CH"/>
</dbReference>
<proteinExistence type="predicted"/>
<dbReference type="InterPro" id="IPR013083">
    <property type="entry name" value="Znf_RING/FYVE/PHD"/>
</dbReference>
<dbReference type="PANTHER" id="PTHR23012:SF180">
    <property type="entry name" value="RING_FYVE_PHD ZINC FINGER SUPERFAMILY PROTEIN"/>
    <property type="match status" value="1"/>
</dbReference>
<dbReference type="SUPFAM" id="SSF57850">
    <property type="entry name" value="RING/U-box"/>
    <property type="match status" value="1"/>
</dbReference>
<keyword evidence="2" id="KW-0863">Zinc-finger</keyword>
<sequence length="218" mass="25468">MASSRAPTSSFMVLCICRICHEEEDEKETKMESPCACSGTLKFAHRGCIQRWCEEKGSTVCEICLQKFEPGYSAPPKKALVDVPVTIRDSLEVQRYYQARPEDEDEDYHYFNPACYAATERIFSYCRAIALMFTVYLLYKHLVFVLSAGEDHHYAFPLLTVFILRAIGIVLPFYLIMRMVSSIQHWQWQQHLEEEQQIHGTYSFDMNERGHHIINIHR</sequence>
<evidence type="ECO:0000259" key="5">
    <source>
        <dbReference type="PROSITE" id="PS51292"/>
    </source>
</evidence>
<feature type="domain" description="RING-CH-type" evidence="5">
    <location>
        <begin position="9"/>
        <end position="71"/>
    </location>
</feature>
<evidence type="ECO:0000256" key="4">
    <source>
        <dbReference type="SAM" id="Phobius"/>
    </source>
</evidence>
<keyword evidence="4" id="KW-1133">Transmembrane helix</keyword>
<dbReference type="GO" id="GO:0008270">
    <property type="term" value="F:zinc ion binding"/>
    <property type="evidence" value="ECO:0007669"/>
    <property type="project" value="UniProtKB-KW"/>
</dbReference>
<dbReference type="GO" id="GO:0004842">
    <property type="term" value="F:ubiquitin-protein transferase activity"/>
    <property type="evidence" value="ECO:0007669"/>
    <property type="project" value="TreeGrafter"/>
</dbReference>
<name>A0AB40B109_DIOCR</name>
<dbReference type="Pfam" id="PF12428">
    <property type="entry name" value="DUF3675"/>
    <property type="match status" value="1"/>
</dbReference>
<evidence type="ECO:0000256" key="2">
    <source>
        <dbReference type="ARBA" id="ARBA00022771"/>
    </source>
</evidence>
<dbReference type="FunFam" id="3.30.40.10:FF:000318">
    <property type="entry name" value="E3 ubiquitin-protein ligase MARCH4"/>
    <property type="match status" value="1"/>
</dbReference>
<evidence type="ECO:0000313" key="7">
    <source>
        <dbReference type="RefSeq" id="XP_039120865.1"/>
    </source>
</evidence>
<dbReference type="InterPro" id="IPR022143">
    <property type="entry name" value="DUF3675"/>
</dbReference>
<feature type="transmembrane region" description="Helical" evidence="4">
    <location>
        <begin position="154"/>
        <end position="176"/>
    </location>
</feature>
<gene>
    <name evidence="7" type="primary">LOC120257477</name>
</gene>
<dbReference type="Gene3D" id="3.30.40.10">
    <property type="entry name" value="Zinc/RING finger domain, C3HC4 (zinc finger)"/>
    <property type="match status" value="1"/>
</dbReference>
<dbReference type="PROSITE" id="PS51292">
    <property type="entry name" value="ZF_RING_CH"/>
    <property type="match status" value="1"/>
</dbReference>
<evidence type="ECO:0000313" key="6">
    <source>
        <dbReference type="Proteomes" id="UP001515500"/>
    </source>
</evidence>
<evidence type="ECO:0000256" key="1">
    <source>
        <dbReference type="ARBA" id="ARBA00022723"/>
    </source>
</evidence>
<feature type="transmembrane region" description="Helical" evidence="4">
    <location>
        <begin position="128"/>
        <end position="148"/>
    </location>
</feature>
<dbReference type="Pfam" id="PF12906">
    <property type="entry name" value="RINGv"/>
    <property type="match status" value="1"/>
</dbReference>
<dbReference type="GO" id="GO:0016020">
    <property type="term" value="C:membrane"/>
    <property type="evidence" value="ECO:0007669"/>
    <property type="project" value="TreeGrafter"/>
</dbReference>
<dbReference type="InterPro" id="IPR033275">
    <property type="entry name" value="MARCH-like"/>
</dbReference>
<keyword evidence="4" id="KW-0812">Transmembrane</keyword>
<reference evidence="7" key="1">
    <citation type="submission" date="2025-08" db="UniProtKB">
        <authorList>
            <consortium name="RefSeq"/>
        </authorList>
    </citation>
    <scope>IDENTIFICATION</scope>
</reference>
<dbReference type="Proteomes" id="UP001515500">
    <property type="component" value="Unplaced"/>
</dbReference>
<dbReference type="SMART" id="SM00744">
    <property type="entry name" value="RINGv"/>
    <property type="match status" value="1"/>
</dbReference>
<keyword evidence="4" id="KW-0472">Membrane</keyword>
<evidence type="ECO:0000256" key="3">
    <source>
        <dbReference type="ARBA" id="ARBA00022833"/>
    </source>
</evidence>
<dbReference type="PANTHER" id="PTHR23012">
    <property type="entry name" value="RING/FYVE/PHD ZINC FINGER DOMAIN-CONTAINING"/>
    <property type="match status" value="1"/>
</dbReference>
<keyword evidence="1" id="KW-0479">Metal-binding</keyword>
<keyword evidence="3" id="KW-0862">Zinc</keyword>
<accession>A0AB40B109</accession>
<keyword evidence="6" id="KW-1185">Reference proteome</keyword>